<reference evidence="2" key="1">
    <citation type="journal article" date="2020" name="Microorganisms">
        <title>Complete Genome of a Member of a New Bacterial Lineage in the Microgenomates Group Reveals an Unusual Nucleotide Composition Disparity Between Two Strands of DNA and Limited Metabolic Potential.</title>
        <authorList>
            <person name="Kadnikov V.V."/>
            <person name="Mardanov A.V."/>
            <person name="Beletsky A.V."/>
            <person name="Karnachuk O.V."/>
            <person name="Ravin N.V."/>
        </authorList>
    </citation>
    <scope>NUCLEOTIDE SEQUENCE [LARGE SCALE GENOMIC DNA]</scope>
</reference>
<dbReference type="RefSeq" id="WP_161931717.1">
    <property type="nucleotide sequence ID" value="NZ_CP047901.1"/>
</dbReference>
<organism evidence="1 2">
    <name type="scientific">Candidatus Chazhemtobacterium aquaticus</name>
    <dbReference type="NCBI Taxonomy" id="2715735"/>
    <lineage>
        <taxon>Bacteria</taxon>
        <taxon>Candidatus Chazhemtobacteraceae</taxon>
        <taxon>Candidatus Chazhemtobacterium</taxon>
    </lineage>
</organism>
<accession>A0A857NCX7</accession>
<evidence type="ECO:0000313" key="2">
    <source>
        <dbReference type="Proteomes" id="UP000463983"/>
    </source>
</evidence>
<dbReference type="SUPFAM" id="SSF46785">
    <property type="entry name" value="Winged helix' DNA-binding domain"/>
    <property type="match status" value="1"/>
</dbReference>
<evidence type="ECO:0000313" key="1">
    <source>
        <dbReference type="EMBL" id="QHO63331.1"/>
    </source>
</evidence>
<sequence>MAKLTDFMVSRVRVKMIQTFLSHPGEMFYVRQLTRETKEEINAVRRELQRMEKSGMLKSEHRGNRLYYFFKPSYLFYQELLSLVAKTTGLGKAIIKNRQKLGQIKFAMFSGKYVRGLPRSNDDVELLIVGQVILPQLAILIRENEAKTGQEINYTVMTEDELKFRKNRRDPFILQVLSNSRVMLVGDEQELVS</sequence>
<dbReference type="Proteomes" id="UP000463983">
    <property type="component" value="Chromosome"/>
</dbReference>
<dbReference type="EMBL" id="CP047901">
    <property type="protein sequence ID" value="QHO63331.1"/>
    <property type="molecule type" value="Genomic_DNA"/>
</dbReference>
<gene>
    <name evidence="1" type="ORF">MICH65_0350</name>
</gene>
<dbReference type="Gene3D" id="1.10.10.10">
    <property type="entry name" value="Winged helix-like DNA-binding domain superfamily/Winged helix DNA-binding domain"/>
    <property type="match status" value="1"/>
</dbReference>
<name>A0A857NCX7_9BACT</name>
<dbReference type="KEGG" id="caqa:MICH65_0350"/>
<keyword evidence="2" id="KW-1185">Reference proteome</keyword>
<proteinExistence type="predicted"/>
<dbReference type="InterPro" id="IPR036390">
    <property type="entry name" value="WH_DNA-bd_sf"/>
</dbReference>
<dbReference type="InterPro" id="IPR036388">
    <property type="entry name" value="WH-like_DNA-bd_sf"/>
</dbReference>
<protein>
    <submittedName>
        <fullName evidence="1">Transcriptional regulator</fullName>
    </submittedName>
</protein>
<dbReference type="AlphaFoldDB" id="A0A857NCX7"/>